<dbReference type="AlphaFoldDB" id="A0A2W5DST9"/>
<organism evidence="1 2">
    <name type="scientific">Roseateles depolymerans</name>
    <dbReference type="NCBI Taxonomy" id="76731"/>
    <lineage>
        <taxon>Bacteria</taxon>
        <taxon>Pseudomonadati</taxon>
        <taxon>Pseudomonadota</taxon>
        <taxon>Betaproteobacteria</taxon>
        <taxon>Burkholderiales</taxon>
        <taxon>Sphaerotilaceae</taxon>
        <taxon>Roseateles</taxon>
    </lineage>
</organism>
<gene>
    <name evidence="1" type="ORF">DI603_06710</name>
</gene>
<comment type="caution">
    <text evidence="1">The sequence shown here is derived from an EMBL/GenBank/DDBJ whole genome shotgun (WGS) entry which is preliminary data.</text>
</comment>
<evidence type="ECO:0000313" key="1">
    <source>
        <dbReference type="EMBL" id="PZP33778.1"/>
    </source>
</evidence>
<protein>
    <submittedName>
        <fullName evidence="1">Uncharacterized protein</fullName>
    </submittedName>
</protein>
<evidence type="ECO:0000313" key="2">
    <source>
        <dbReference type="Proteomes" id="UP000249633"/>
    </source>
</evidence>
<proteinExistence type="predicted"/>
<dbReference type="EMBL" id="QFOD01000005">
    <property type="protein sequence ID" value="PZP33778.1"/>
    <property type="molecule type" value="Genomic_DNA"/>
</dbReference>
<sequence>MGAGGFAAGSGRLSGREWLLTFDDLGLRIVQLAVICNVRLAEPGVVERLLQPLPGRVRPAQRAHQELCGLLHLFFRQQRRMLEQLGPVSATLLRERLVGELQLHGLELMRAE</sequence>
<dbReference type="Proteomes" id="UP000249633">
    <property type="component" value="Unassembled WGS sequence"/>
</dbReference>
<name>A0A2W5DST9_9BURK</name>
<accession>A0A2W5DST9</accession>
<reference evidence="1 2" key="1">
    <citation type="submission" date="2017-08" db="EMBL/GenBank/DDBJ databases">
        <title>Infants hospitalized years apart are colonized by the same room-sourced microbial strains.</title>
        <authorList>
            <person name="Brooks B."/>
            <person name="Olm M.R."/>
            <person name="Firek B.A."/>
            <person name="Baker R."/>
            <person name="Thomas B.C."/>
            <person name="Morowitz M.J."/>
            <person name="Banfield J.F."/>
        </authorList>
    </citation>
    <scope>NUCLEOTIDE SEQUENCE [LARGE SCALE GENOMIC DNA]</scope>
    <source>
        <strain evidence="1">S2_012_000_R2_81</strain>
    </source>
</reference>